<dbReference type="InterPro" id="IPR013482">
    <property type="entry name" value="Molybde_CF_guanTrfase"/>
</dbReference>
<comment type="function">
    <text evidence="8">Transfers a GMP moiety from GTP to Mo-molybdopterin (Mo-MPT) cofactor (Moco or molybdenum cofactor) to form Mo-molybdopterin guanine dinucleotide (Mo-MGD) cofactor.</text>
</comment>
<dbReference type="CDD" id="cd02503">
    <property type="entry name" value="MobA"/>
    <property type="match status" value="1"/>
</dbReference>
<protein>
    <recommendedName>
        <fullName evidence="8">Molybdenum cofactor guanylyltransferase</fullName>
        <shortName evidence="8">MoCo guanylyltransferase</shortName>
        <ecNumber evidence="8">2.7.7.77</ecNumber>
    </recommendedName>
    <alternativeName>
        <fullName evidence="8">GTP:molybdopterin guanylyltransferase</fullName>
    </alternativeName>
    <alternativeName>
        <fullName evidence="8">Mo-MPT guanylyltransferase</fullName>
    </alternativeName>
    <alternativeName>
        <fullName evidence="8">Molybdopterin guanylyltransferase</fullName>
    </alternativeName>
    <alternativeName>
        <fullName evidence="8">Molybdopterin-guanine dinucleotide synthase</fullName>
        <shortName evidence="8">MGD synthase</shortName>
    </alternativeName>
</protein>
<dbReference type="Gene3D" id="3.90.550.10">
    <property type="entry name" value="Spore Coat Polysaccharide Biosynthesis Protein SpsA, Chain A"/>
    <property type="match status" value="1"/>
</dbReference>
<dbReference type="InterPro" id="IPR029044">
    <property type="entry name" value="Nucleotide-diphossugar_trans"/>
</dbReference>
<evidence type="ECO:0000256" key="7">
    <source>
        <dbReference type="ARBA" id="ARBA00023150"/>
    </source>
</evidence>
<feature type="binding site" evidence="8">
    <location>
        <position position="20"/>
    </location>
    <ligand>
        <name>GTP</name>
        <dbReference type="ChEBI" id="CHEBI:37565"/>
    </ligand>
</feature>
<feature type="binding site" evidence="8">
    <location>
        <position position="58"/>
    </location>
    <ligand>
        <name>GTP</name>
        <dbReference type="ChEBI" id="CHEBI:37565"/>
    </ligand>
</feature>
<dbReference type="Pfam" id="PF12804">
    <property type="entry name" value="NTP_transf_3"/>
    <property type="match status" value="1"/>
</dbReference>
<evidence type="ECO:0000256" key="1">
    <source>
        <dbReference type="ARBA" id="ARBA00022490"/>
    </source>
</evidence>
<keyword evidence="2 8" id="KW-0808">Transferase</keyword>
<comment type="similarity">
    <text evidence="8">Belongs to the MobA family.</text>
</comment>
<comment type="cofactor">
    <cofactor evidence="8">
        <name>Mg(2+)</name>
        <dbReference type="ChEBI" id="CHEBI:18420"/>
    </cofactor>
</comment>
<dbReference type="EC" id="2.7.7.77" evidence="8"/>
<organism evidence="10 11">
    <name type="scientific">Lacimicrobium alkaliphilum</name>
    <dbReference type="NCBI Taxonomy" id="1526571"/>
    <lineage>
        <taxon>Bacteria</taxon>
        <taxon>Pseudomonadati</taxon>
        <taxon>Pseudomonadota</taxon>
        <taxon>Gammaproteobacteria</taxon>
        <taxon>Alteromonadales</taxon>
        <taxon>Alteromonadaceae</taxon>
        <taxon>Lacimicrobium</taxon>
    </lineage>
</organism>
<dbReference type="EMBL" id="BMGJ01000020">
    <property type="protein sequence ID" value="GGD77787.1"/>
    <property type="molecule type" value="Genomic_DNA"/>
</dbReference>
<evidence type="ECO:0000256" key="3">
    <source>
        <dbReference type="ARBA" id="ARBA00022723"/>
    </source>
</evidence>
<feature type="binding site" evidence="8">
    <location>
        <position position="88"/>
    </location>
    <ligand>
        <name>GTP</name>
        <dbReference type="ChEBI" id="CHEBI:37565"/>
    </ligand>
</feature>
<feature type="binding site" evidence="8">
    <location>
        <position position="88"/>
    </location>
    <ligand>
        <name>Mg(2+)</name>
        <dbReference type="ChEBI" id="CHEBI:18420"/>
    </ligand>
</feature>
<dbReference type="GO" id="GO:0016779">
    <property type="term" value="F:nucleotidyltransferase activity"/>
    <property type="evidence" value="ECO:0007669"/>
    <property type="project" value="UniProtKB-KW"/>
</dbReference>
<comment type="subunit">
    <text evidence="8">Monomer.</text>
</comment>
<evidence type="ECO:0000256" key="2">
    <source>
        <dbReference type="ARBA" id="ARBA00022679"/>
    </source>
</evidence>
<evidence type="ECO:0000259" key="9">
    <source>
        <dbReference type="Pfam" id="PF12804"/>
    </source>
</evidence>
<evidence type="ECO:0000313" key="11">
    <source>
        <dbReference type="Proteomes" id="UP000614272"/>
    </source>
</evidence>
<keyword evidence="11" id="KW-1185">Reference proteome</keyword>
<feature type="domain" description="MobA-like NTP transferase" evidence="9">
    <location>
        <begin position="5"/>
        <end position="140"/>
    </location>
</feature>
<comment type="caution">
    <text evidence="10">The sequence shown here is derived from an EMBL/GenBank/DDBJ whole genome shotgun (WGS) entry which is preliminary data.</text>
</comment>
<dbReference type="SUPFAM" id="SSF53448">
    <property type="entry name" value="Nucleotide-diphospho-sugar transferases"/>
    <property type="match status" value="1"/>
</dbReference>
<evidence type="ECO:0000256" key="8">
    <source>
        <dbReference type="HAMAP-Rule" id="MF_00316"/>
    </source>
</evidence>
<feature type="binding site" evidence="8">
    <location>
        <position position="47"/>
    </location>
    <ligand>
        <name>GTP</name>
        <dbReference type="ChEBI" id="CHEBI:37565"/>
    </ligand>
</feature>
<name>A0ABQ1RS68_9ALTE</name>
<keyword evidence="7 8" id="KW-0501">Molybdenum cofactor biosynthesis</keyword>
<proteinExistence type="inferred from homology"/>
<sequence length="198" mass="21622">MKLSAVILAGGQSSRMGVDKATLVLAGQSLLEHCVERIKVSGCDRIRISRNQPGYLQDRFENAGPLGGIEAAANQLPAEEFLLVVPVDMPLLSPELLSTLINHSHQHRCSCYFQSSYLPACLLLSDKLKDTLFTQLSNEGQGSVKGLLQSAEAQALPCDQEQRLINVNTPQQWQALLTQIHPLQYGQALASEQDSQLS</sequence>
<dbReference type="HAMAP" id="MF_00316">
    <property type="entry name" value="MobA"/>
    <property type="match status" value="1"/>
</dbReference>
<keyword evidence="10" id="KW-0548">Nucleotidyltransferase</keyword>
<dbReference type="InterPro" id="IPR025877">
    <property type="entry name" value="MobA-like_NTP_Trfase"/>
</dbReference>
<keyword evidence="3 8" id="KW-0479">Metal-binding</keyword>
<dbReference type="PANTHER" id="PTHR19136">
    <property type="entry name" value="MOLYBDENUM COFACTOR GUANYLYLTRANSFERASE"/>
    <property type="match status" value="1"/>
</dbReference>
<evidence type="ECO:0000313" key="10">
    <source>
        <dbReference type="EMBL" id="GGD77787.1"/>
    </source>
</evidence>
<dbReference type="RefSeq" id="WP_099036610.1">
    <property type="nucleotide sequence ID" value="NZ_BMGJ01000020.1"/>
</dbReference>
<comment type="subcellular location">
    <subcellularLocation>
        <location evidence="8">Cytoplasm</location>
    </subcellularLocation>
</comment>
<comment type="domain">
    <text evidence="8">The N-terminal domain determines nucleotide recognition and specific binding, while the C-terminal domain determines the specific binding to the target protein.</text>
</comment>
<dbReference type="PANTHER" id="PTHR19136:SF81">
    <property type="entry name" value="MOLYBDENUM COFACTOR GUANYLYLTRANSFERASE"/>
    <property type="match status" value="1"/>
</dbReference>
<comment type="catalytic activity">
    <reaction evidence="8">
        <text>Mo-molybdopterin + GTP + H(+) = Mo-molybdopterin guanine dinucleotide + diphosphate</text>
        <dbReference type="Rhea" id="RHEA:34243"/>
        <dbReference type="ChEBI" id="CHEBI:15378"/>
        <dbReference type="ChEBI" id="CHEBI:33019"/>
        <dbReference type="ChEBI" id="CHEBI:37565"/>
        <dbReference type="ChEBI" id="CHEBI:71302"/>
        <dbReference type="ChEBI" id="CHEBI:71310"/>
        <dbReference type="EC" id="2.7.7.77"/>
    </reaction>
</comment>
<feature type="binding site" evidence="8">
    <location>
        <begin position="8"/>
        <end position="10"/>
    </location>
    <ligand>
        <name>GTP</name>
        <dbReference type="ChEBI" id="CHEBI:37565"/>
    </ligand>
</feature>
<keyword evidence="4 8" id="KW-0547">Nucleotide-binding</keyword>
<reference evidence="11" key="1">
    <citation type="journal article" date="2019" name="Int. J. Syst. Evol. Microbiol.">
        <title>The Global Catalogue of Microorganisms (GCM) 10K type strain sequencing project: providing services to taxonomists for standard genome sequencing and annotation.</title>
        <authorList>
            <consortium name="The Broad Institute Genomics Platform"/>
            <consortium name="The Broad Institute Genome Sequencing Center for Infectious Disease"/>
            <person name="Wu L."/>
            <person name="Ma J."/>
        </authorList>
    </citation>
    <scope>NUCLEOTIDE SEQUENCE [LARGE SCALE GENOMIC DNA]</scope>
    <source>
        <strain evidence="11">CGMCC 1.12923</strain>
    </source>
</reference>
<dbReference type="Proteomes" id="UP000614272">
    <property type="component" value="Unassembled WGS sequence"/>
</dbReference>
<evidence type="ECO:0000256" key="6">
    <source>
        <dbReference type="ARBA" id="ARBA00023134"/>
    </source>
</evidence>
<keyword evidence="6 8" id="KW-0342">GTP-binding</keyword>
<keyword evidence="5 8" id="KW-0460">Magnesium</keyword>
<keyword evidence="1 8" id="KW-0963">Cytoplasm</keyword>
<gene>
    <name evidence="8 10" type="primary">mobA</name>
    <name evidence="10" type="ORF">GCM10011357_36090</name>
</gene>
<evidence type="ECO:0000256" key="5">
    <source>
        <dbReference type="ARBA" id="ARBA00022842"/>
    </source>
</evidence>
<accession>A0ABQ1RS68</accession>
<evidence type="ECO:0000256" key="4">
    <source>
        <dbReference type="ARBA" id="ARBA00022741"/>
    </source>
</evidence>